<feature type="domain" description="MULE transposase" evidence="1">
    <location>
        <begin position="221"/>
        <end position="315"/>
    </location>
</feature>
<accession>A0A6D2HQS7</accession>
<dbReference type="PANTHER" id="PTHR31973">
    <property type="entry name" value="POLYPROTEIN, PUTATIVE-RELATED"/>
    <property type="match status" value="1"/>
</dbReference>
<dbReference type="EMBL" id="CACVBM020000355">
    <property type="protein sequence ID" value="CAA7018173.1"/>
    <property type="molecule type" value="Genomic_DNA"/>
</dbReference>
<proteinExistence type="predicted"/>
<name>A0A6D2HQS7_9BRAS</name>
<evidence type="ECO:0000313" key="3">
    <source>
        <dbReference type="Proteomes" id="UP000467841"/>
    </source>
</evidence>
<evidence type="ECO:0000313" key="2">
    <source>
        <dbReference type="EMBL" id="CAA7018173.1"/>
    </source>
</evidence>
<dbReference type="AlphaFoldDB" id="A0A6D2HQS7"/>
<dbReference type="InterPro" id="IPR018289">
    <property type="entry name" value="MULE_transposase_dom"/>
</dbReference>
<reference evidence="2" key="1">
    <citation type="submission" date="2020-01" db="EMBL/GenBank/DDBJ databases">
        <authorList>
            <person name="Mishra B."/>
        </authorList>
    </citation>
    <scope>NUCLEOTIDE SEQUENCE [LARGE SCALE GENOMIC DNA]</scope>
</reference>
<gene>
    <name evidence="2" type="ORF">MERR_LOCUS5408</name>
</gene>
<keyword evidence="3" id="KW-1185">Reference proteome</keyword>
<dbReference type="Pfam" id="PF10551">
    <property type="entry name" value="MULE"/>
    <property type="match status" value="1"/>
</dbReference>
<sequence>MFYLPPKKRGESSMPDFLQIERGSVELAVGQRYPTKKNLELRLKMLSVALKFDYNVGYSTPTLLTVHCWIEGCSWRARAPTLGSAPEFFIKSYVKDHSCSVTKRSSRSRQAKPDLLGKLYSEFVGCVGPTVLPCHVADALNKRYGIKMDYWKAHHTLRFARQLVAGSSESGYEDLPAYLYMIRRANPVTLIKLDVDEEDRFKFLFIAFAASIHGYPHMRKVVVVDATYLQGKYKGTLLTASTQDGNFNIFPIAFGVVDTENHESWEWFFKQLNRVIPVDEDLAMISDRHKSIKYAIKKVYPLASRGICTYHLHKNIILRFRTRECYGLVKKAASAYRLLEFNQLFAQIQALDPALHKYLVEADVRLWTRVYFPGNRYNFTTSNIAESLNNVLSPFRGSPIVQLLDAARALLTRWFAARRKNASLMKTTLTRGVEKLLESRVEDAKL</sequence>
<dbReference type="Proteomes" id="UP000467841">
    <property type="component" value="Unassembled WGS sequence"/>
</dbReference>
<dbReference type="PANTHER" id="PTHR31973:SF113">
    <property type="entry name" value="PROTEIN FAR1-RELATED SEQUENCE 5-LIKE"/>
    <property type="match status" value="1"/>
</dbReference>
<dbReference type="OrthoDB" id="1108174at2759"/>
<organism evidence="2 3">
    <name type="scientific">Microthlaspi erraticum</name>
    <dbReference type="NCBI Taxonomy" id="1685480"/>
    <lineage>
        <taxon>Eukaryota</taxon>
        <taxon>Viridiplantae</taxon>
        <taxon>Streptophyta</taxon>
        <taxon>Embryophyta</taxon>
        <taxon>Tracheophyta</taxon>
        <taxon>Spermatophyta</taxon>
        <taxon>Magnoliopsida</taxon>
        <taxon>eudicotyledons</taxon>
        <taxon>Gunneridae</taxon>
        <taxon>Pentapetalae</taxon>
        <taxon>rosids</taxon>
        <taxon>malvids</taxon>
        <taxon>Brassicales</taxon>
        <taxon>Brassicaceae</taxon>
        <taxon>Coluteocarpeae</taxon>
        <taxon>Microthlaspi</taxon>
    </lineage>
</organism>
<protein>
    <recommendedName>
        <fullName evidence="1">MULE transposase domain-containing protein</fullName>
    </recommendedName>
</protein>
<comment type="caution">
    <text evidence="2">The sequence shown here is derived from an EMBL/GenBank/DDBJ whole genome shotgun (WGS) entry which is preliminary data.</text>
</comment>
<evidence type="ECO:0000259" key="1">
    <source>
        <dbReference type="Pfam" id="PF10551"/>
    </source>
</evidence>